<evidence type="ECO:0000313" key="1">
    <source>
        <dbReference type="EMBL" id="MBR0801311.1"/>
    </source>
</evidence>
<proteinExistence type="predicted"/>
<evidence type="ECO:0008006" key="3">
    <source>
        <dbReference type="Google" id="ProtNLM"/>
    </source>
</evidence>
<dbReference type="RefSeq" id="WP_212495398.1">
    <property type="nucleotide sequence ID" value="NZ_JAFCJH010000077.1"/>
</dbReference>
<protein>
    <recommendedName>
        <fullName evidence="3">Secreted protein</fullName>
    </recommendedName>
</protein>
<accession>A0ABS5FX52</accession>
<evidence type="ECO:0000313" key="2">
    <source>
        <dbReference type="Proteomes" id="UP001315278"/>
    </source>
</evidence>
<organism evidence="1 2">
    <name type="scientific">Bradyrhizobium jicamae</name>
    <dbReference type="NCBI Taxonomy" id="280332"/>
    <lineage>
        <taxon>Bacteria</taxon>
        <taxon>Pseudomonadati</taxon>
        <taxon>Pseudomonadota</taxon>
        <taxon>Alphaproteobacteria</taxon>
        <taxon>Hyphomicrobiales</taxon>
        <taxon>Nitrobacteraceae</taxon>
        <taxon>Bradyrhizobium</taxon>
    </lineage>
</organism>
<dbReference type="Proteomes" id="UP001315278">
    <property type="component" value="Unassembled WGS sequence"/>
</dbReference>
<comment type="caution">
    <text evidence="1">The sequence shown here is derived from an EMBL/GenBank/DDBJ whole genome shotgun (WGS) entry which is preliminary data.</text>
</comment>
<dbReference type="EMBL" id="JAFCJH010000077">
    <property type="protein sequence ID" value="MBR0801311.1"/>
    <property type="molecule type" value="Genomic_DNA"/>
</dbReference>
<sequence>MKAAFLALSLVGQPPLPISESVPNFDIKALCVDVSADDKASGLPQDASKCVSDETAARQQLDSIWLTVPAGPRETCEILAGTAGAQSYVELLTCLQMNRWDSPQVAPPQRRKQDSKTLEN</sequence>
<gene>
    <name evidence="1" type="ORF">JQ615_38790</name>
</gene>
<keyword evidence="2" id="KW-1185">Reference proteome</keyword>
<name>A0ABS5FX52_9BRAD</name>
<reference evidence="2" key="1">
    <citation type="journal article" date="2021" name="ISME J.">
        <title>Evolutionary origin and ecological implication of a unique nif island in free-living Bradyrhizobium lineages.</title>
        <authorList>
            <person name="Tao J."/>
        </authorList>
    </citation>
    <scope>NUCLEOTIDE SEQUENCE [LARGE SCALE GENOMIC DNA]</scope>
    <source>
        <strain evidence="2">SZCCT0434</strain>
    </source>
</reference>